<dbReference type="Gene3D" id="3.40.50.300">
    <property type="entry name" value="P-loop containing nucleotide triphosphate hydrolases"/>
    <property type="match status" value="2"/>
</dbReference>
<feature type="compositionally biased region" description="Low complexity" evidence="2">
    <location>
        <begin position="25"/>
        <end position="37"/>
    </location>
</feature>
<feature type="coiled-coil region" evidence="1">
    <location>
        <begin position="223"/>
        <end position="250"/>
    </location>
</feature>
<dbReference type="PANTHER" id="PTHR32114">
    <property type="entry name" value="ABC TRANSPORTER ABCH.3"/>
    <property type="match status" value="1"/>
</dbReference>
<evidence type="ECO:0000256" key="2">
    <source>
        <dbReference type="SAM" id="MobiDB-lite"/>
    </source>
</evidence>
<feature type="region of interest" description="Disordered" evidence="2">
    <location>
        <begin position="25"/>
        <end position="44"/>
    </location>
</feature>
<name>A0A152A6L3_TIELA</name>
<reference evidence="4 5" key="1">
    <citation type="submission" date="2015-12" db="EMBL/GenBank/DDBJ databases">
        <title>Dictyostelia acquired genes for synthesis and detection of signals that induce cell-type specialization by lateral gene transfer from prokaryotes.</title>
        <authorList>
            <person name="Gloeckner G."/>
            <person name="Schaap P."/>
        </authorList>
    </citation>
    <scope>NUCLEOTIDE SEQUENCE [LARGE SCALE GENOMIC DNA]</scope>
    <source>
        <strain evidence="4 5">TK</strain>
    </source>
</reference>
<dbReference type="STRING" id="361077.A0A152A6L3"/>
<organism evidence="4 5">
    <name type="scientific">Tieghemostelium lacteum</name>
    <name type="common">Slime mold</name>
    <name type="synonym">Dictyostelium lacteum</name>
    <dbReference type="NCBI Taxonomy" id="361077"/>
    <lineage>
        <taxon>Eukaryota</taxon>
        <taxon>Amoebozoa</taxon>
        <taxon>Evosea</taxon>
        <taxon>Eumycetozoa</taxon>
        <taxon>Dictyostelia</taxon>
        <taxon>Dictyosteliales</taxon>
        <taxon>Raperosteliaceae</taxon>
        <taxon>Tieghemostelium</taxon>
    </lineage>
</organism>
<feature type="coiled-coil region" evidence="1">
    <location>
        <begin position="153"/>
        <end position="180"/>
    </location>
</feature>
<evidence type="ECO:0000256" key="1">
    <source>
        <dbReference type="SAM" id="Coils"/>
    </source>
</evidence>
<dbReference type="InterPro" id="IPR027417">
    <property type="entry name" value="P-loop_NTPase"/>
</dbReference>
<dbReference type="InParanoid" id="A0A152A6L3"/>
<dbReference type="AlphaFoldDB" id="A0A152A6L3"/>
<evidence type="ECO:0000259" key="3">
    <source>
        <dbReference type="Pfam" id="PF13476"/>
    </source>
</evidence>
<dbReference type="SUPFAM" id="SSF52540">
    <property type="entry name" value="P-loop containing nucleoside triphosphate hydrolases"/>
    <property type="match status" value="1"/>
</dbReference>
<evidence type="ECO:0000313" key="4">
    <source>
        <dbReference type="EMBL" id="KYR01761.1"/>
    </source>
</evidence>
<dbReference type="EMBL" id="LODT01000006">
    <property type="protein sequence ID" value="KYR01761.1"/>
    <property type="molecule type" value="Genomic_DNA"/>
</dbReference>
<gene>
    <name evidence="4" type="ORF">DLAC_01772</name>
</gene>
<keyword evidence="1" id="KW-0175">Coiled coil</keyword>
<dbReference type="InterPro" id="IPR038729">
    <property type="entry name" value="Rad50/SbcC_AAA"/>
</dbReference>
<dbReference type="Pfam" id="PF13476">
    <property type="entry name" value="AAA_23"/>
    <property type="match status" value="1"/>
</dbReference>
<accession>A0A152A6L3</accession>
<dbReference type="PANTHER" id="PTHR32114:SF2">
    <property type="entry name" value="ABC TRANSPORTER ABCH.3"/>
    <property type="match status" value="1"/>
</dbReference>
<dbReference type="Proteomes" id="UP000076078">
    <property type="component" value="Unassembled WGS sequence"/>
</dbReference>
<dbReference type="GO" id="GO:0016887">
    <property type="term" value="F:ATP hydrolysis activity"/>
    <property type="evidence" value="ECO:0007669"/>
    <property type="project" value="InterPro"/>
</dbReference>
<dbReference type="GO" id="GO:0006302">
    <property type="term" value="P:double-strand break repair"/>
    <property type="evidence" value="ECO:0007669"/>
    <property type="project" value="InterPro"/>
</dbReference>
<proteinExistence type="predicted"/>
<feature type="coiled-coil region" evidence="1">
    <location>
        <begin position="314"/>
        <end position="373"/>
    </location>
</feature>
<feature type="domain" description="Rad50/SbcC-type AAA" evidence="3">
    <location>
        <begin position="4"/>
        <end position="176"/>
    </location>
</feature>
<sequence length="611" mass="70478">MVKGQMGSGKSTIFEALVWCLFGSTSPKKQSSSSSSIKGDEVINDHQKSTRVKVSLMVDDMEITVTRSKKRGQGAKVELTGVPQMKQGVLDQQMLINNIVGMDYELFRMCVYMGQGSISNFITDSDRRRKELLSKSFSLGQCIPAHKLVKERLKSVNQVSENLRMEINSLKSQLQTWESMNPQKELEKWLMVRQDKMDRLRVSMDMDIKELGGISVVSNERDIEVLSKEIGELVKKKMDMENKKASLTREFSSKSIEQNERIIELKYKCSYEERQVKDMQKDLQHLNEHQKLKKCVECGQEIKSKDVGGNFEKMKVLQLEIDSLLVTLKKYQEEEKSEKLVLENMQNIHREMMEKLNDELKLVVTEITQKNSKLEGMNSHRVKIDFIKTSIMDKENQMLELKDMDSPFDDQISQRKGQINKIGDMLSKVIEENDEMERQIQRLEFWEQGFGTNGGIAVRALDGIVREIQSYANEYLATLSGGKLFTTLNVDEDELALEIYELDQESNKIQQRSYNQLSGGQRRCIELVYSPFSLSECIYNHSSSRISLMIIDELSNHLDQQVKPVICDLIRNLQEKESIIVVDHDQSITSEFDEIYQLSKDISHHVTLTRI</sequence>
<protein>
    <submittedName>
        <fullName evidence="4">Putative non-transporter ABC protein</fullName>
    </submittedName>
</protein>
<dbReference type="OrthoDB" id="18797at2759"/>
<keyword evidence="5" id="KW-1185">Reference proteome</keyword>
<evidence type="ECO:0000313" key="5">
    <source>
        <dbReference type="Proteomes" id="UP000076078"/>
    </source>
</evidence>
<comment type="caution">
    <text evidence="4">The sequence shown here is derived from an EMBL/GenBank/DDBJ whole genome shotgun (WGS) entry which is preliminary data.</text>
</comment>